<feature type="compositionally biased region" description="Basic and acidic residues" evidence="1">
    <location>
        <begin position="1"/>
        <end position="16"/>
    </location>
</feature>
<sequence>MGELREKFRKHTEGRWKSSGNGRQQKYIQTTVFVSNLPPRLHWQVDELGLNFHPKQSDVPLQSKAKKSVEYSLGSSLDPSSVPDHATAQINESRFNCIGEDEVAKAIYLEKGSLVNEFSSEINVGTSEAVRSVLNVNSVEAFGPSTQLDRQVVRWVDVVTKNLVSQGDKVGEDLTQLHNRNLVLDPCTGQEGCEAPLQRNPADEEMAREEVGLSLSATKGNIGVERPILSDGILPNIINFDAYSGGSLSVLSVQCMLGLLRGKFGYGIIWSTLFLAG</sequence>
<dbReference type="Proteomes" id="UP001396334">
    <property type="component" value="Unassembled WGS sequence"/>
</dbReference>
<gene>
    <name evidence="2" type="ORF">V6N11_006071</name>
</gene>
<keyword evidence="3" id="KW-1185">Reference proteome</keyword>
<evidence type="ECO:0000313" key="3">
    <source>
        <dbReference type="Proteomes" id="UP001396334"/>
    </source>
</evidence>
<reference evidence="2 3" key="1">
    <citation type="journal article" date="2024" name="G3 (Bethesda)">
        <title>Genome assembly of Hibiscus sabdariffa L. provides insights into metabolisms of medicinal natural products.</title>
        <authorList>
            <person name="Kim T."/>
        </authorList>
    </citation>
    <scope>NUCLEOTIDE SEQUENCE [LARGE SCALE GENOMIC DNA]</scope>
    <source>
        <strain evidence="2">TK-2024</strain>
        <tissue evidence="2">Old leaves</tissue>
    </source>
</reference>
<dbReference type="EMBL" id="JBBPBN010000021">
    <property type="protein sequence ID" value="KAK9014936.1"/>
    <property type="molecule type" value="Genomic_DNA"/>
</dbReference>
<feature type="region of interest" description="Disordered" evidence="1">
    <location>
        <begin position="1"/>
        <end position="23"/>
    </location>
</feature>
<proteinExistence type="predicted"/>
<protein>
    <submittedName>
        <fullName evidence="2">Uncharacterized protein</fullName>
    </submittedName>
</protein>
<name>A0ABR2RPL3_9ROSI</name>
<accession>A0ABR2RPL3</accession>
<comment type="caution">
    <text evidence="2">The sequence shown here is derived from an EMBL/GenBank/DDBJ whole genome shotgun (WGS) entry which is preliminary data.</text>
</comment>
<organism evidence="2 3">
    <name type="scientific">Hibiscus sabdariffa</name>
    <name type="common">roselle</name>
    <dbReference type="NCBI Taxonomy" id="183260"/>
    <lineage>
        <taxon>Eukaryota</taxon>
        <taxon>Viridiplantae</taxon>
        <taxon>Streptophyta</taxon>
        <taxon>Embryophyta</taxon>
        <taxon>Tracheophyta</taxon>
        <taxon>Spermatophyta</taxon>
        <taxon>Magnoliopsida</taxon>
        <taxon>eudicotyledons</taxon>
        <taxon>Gunneridae</taxon>
        <taxon>Pentapetalae</taxon>
        <taxon>rosids</taxon>
        <taxon>malvids</taxon>
        <taxon>Malvales</taxon>
        <taxon>Malvaceae</taxon>
        <taxon>Malvoideae</taxon>
        <taxon>Hibiscus</taxon>
    </lineage>
</organism>
<evidence type="ECO:0000256" key="1">
    <source>
        <dbReference type="SAM" id="MobiDB-lite"/>
    </source>
</evidence>
<evidence type="ECO:0000313" key="2">
    <source>
        <dbReference type="EMBL" id="KAK9014936.1"/>
    </source>
</evidence>